<dbReference type="InterPro" id="IPR010730">
    <property type="entry name" value="HET"/>
</dbReference>
<reference evidence="3 4" key="1">
    <citation type="submission" date="2023-10" db="EMBL/GenBank/DDBJ databases">
        <title>Draft genome sequence of Xylaria bambusicola isolate GMP-LS, the root and basal stem rot pathogen of sugarcane in Indonesia.</title>
        <authorList>
            <person name="Selvaraj P."/>
            <person name="Muralishankar V."/>
            <person name="Muruganantham S."/>
            <person name="Sp S."/>
            <person name="Haryani S."/>
            <person name="Lau K.J.X."/>
            <person name="Naqvi N.I."/>
        </authorList>
    </citation>
    <scope>NUCLEOTIDE SEQUENCE [LARGE SCALE GENOMIC DNA]</scope>
    <source>
        <strain evidence="3">GMP-LS</strain>
    </source>
</reference>
<evidence type="ECO:0000313" key="4">
    <source>
        <dbReference type="Proteomes" id="UP001305414"/>
    </source>
</evidence>
<dbReference type="Pfam" id="PF06985">
    <property type="entry name" value="HET"/>
    <property type="match status" value="1"/>
</dbReference>
<dbReference type="AlphaFoldDB" id="A0AAN7UAX0"/>
<evidence type="ECO:0000313" key="3">
    <source>
        <dbReference type="EMBL" id="KAK5628885.1"/>
    </source>
</evidence>
<protein>
    <recommendedName>
        <fullName evidence="2">Heterokaryon incompatibility domain-containing protein</fullName>
    </recommendedName>
</protein>
<evidence type="ECO:0000259" key="2">
    <source>
        <dbReference type="Pfam" id="PF06985"/>
    </source>
</evidence>
<sequence length="628" mass="71142">MIIMAATDPPIRAIKPTDPVCFYCSRQKDDIDPWEFQILDIGRLHSGAELGCQTCDLRYRAELRRIDGDSTTLPTIQTGYPLSRSTASEETLVRIREWIEECEVTGHKLCRATRFDQNYMPKRVLNLRHHKIVLVEGIKPHAYACLSHCWGPYQSPIKTLSTTIDTFKEDIPWQSLSKTFQDAVDICRRLDIQYLWIDSLCIIQDSDEDWANESAKMADIYANAFLTIAATKSKDGTGGCYSDRDPCYVDCGTVIDGSVFIRGKMPRLGGPPGSKTADGWPLLLRGWVYQEMSLSKRVLHFGSQEVIWQCRTHRRSESGSNDSDYATITFSDGQAPPTEKHNDPWDDGSPHHNSWYDTVSDYSRLELSFEKDRLPALAAISQRFAKGRAVDDAFLAGLWSSSLLLDMLWETYPQTSASGPTEMTANSNAPSWSWASVNSQVKWFVFKNYMFPHYPLDCTKLEAVHVEPIGSPYLGRCSRSELVFSGPLIATTSEDLEVSIFMKDVGKENRGFRINEVMAVHQFTPDYKFDLNGPIYGPTSGTKFILPLMIQHGGHHLVIGTVIQSMEGSADVYERVGLVTLVYVKQGPPTDFRPKTCQEWDYHPWQPITREWINTFLSSLPTKHIIIR</sequence>
<feature type="region of interest" description="Disordered" evidence="1">
    <location>
        <begin position="315"/>
        <end position="349"/>
    </location>
</feature>
<dbReference type="EMBL" id="JAWHQM010000010">
    <property type="protein sequence ID" value="KAK5628885.1"/>
    <property type="molecule type" value="Genomic_DNA"/>
</dbReference>
<dbReference type="Proteomes" id="UP001305414">
    <property type="component" value="Unassembled WGS sequence"/>
</dbReference>
<accession>A0AAN7UAX0</accession>
<dbReference type="PANTHER" id="PTHR33112">
    <property type="entry name" value="DOMAIN PROTEIN, PUTATIVE-RELATED"/>
    <property type="match status" value="1"/>
</dbReference>
<name>A0AAN7UAX0_9PEZI</name>
<gene>
    <name evidence="3" type="ORF">RRF57_004600</name>
</gene>
<comment type="caution">
    <text evidence="3">The sequence shown here is derived from an EMBL/GenBank/DDBJ whole genome shotgun (WGS) entry which is preliminary data.</text>
</comment>
<feature type="compositionally biased region" description="Polar residues" evidence="1">
    <location>
        <begin position="318"/>
        <end position="332"/>
    </location>
</feature>
<proteinExistence type="predicted"/>
<organism evidence="3 4">
    <name type="scientific">Xylaria bambusicola</name>
    <dbReference type="NCBI Taxonomy" id="326684"/>
    <lineage>
        <taxon>Eukaryota</taxon>
        <taxon>Fungi</taxon>
        <taxon>Dikarya</taxon>
        <taxon>Ascomycota</taxon>
        <taxon>Pezizomycotina</taxon>
        <taxon>Sordariomycetes</taxon>
        <taxon>Xylariomycetidae</taxon>
        <taxon>Xylariales</taxon>
        <taxon>Xylariaceae</taxon>
        <taxon>Xylaria</taxon>
    </lineage>
</organism>
<evidence type="ECO:0000256" key="1">
    <source>
        <dbReference type="SAM" id="MobiDB-lite"/>
    </source>
</evidence>
<dbReference type="PANTHER" id="PTHR33112:SF13">
    <property type="entry name" value="HETEROKARYON INCOMPATIBILITY DOMAIN-CONTAINING PROTEIN"/>
    <property type="match status" value="1"/>
</dbReference>
<feature type="compositionally biased region" description="Basic and acidic residues" evidence="1">
    <location>
        <begin position="338"/>
        <end position="349"/>
    </location>
</feature>
<keyword evidence="4" id="KW-1185">Reference proteome</keyword>
<feature type="domain" description="Heterokaryon incompatibility" evidence="2">
    <location>
        <begin position="143"/>
        <end position="291"/>
    </location>
</feature>